<dbReference type="OrthoDB" id="1054607at2759"/>
<proteinExistence type="predicted"/>
<reference evidence="2 3" key="1">
    <citation type="submission" date="2020-02" db="EMBL/GenBank/DDBJ databases">
        <authorList>
            <person name="Ma Q."/>
            <person name="Huang Y."/>
            <person name="Song X."/>
            <person name="Pei D."/>
        </authorList>
    </citation>
    <scope>NUCLEOTIDE SEQUENCE [LARGE SCALE GENOMIC DNA]</scope>
    <source>
        <strain evidence="2">Sxm20200214</strain>
        <tissue evidence="2">Leaf</tissue>
    </source>
</reference>
<dbReference type="Pfam" id="PF08387">
    <property type="entry name" value="FBD"/>
    <property type="match status" value="1"/>
</dbReference>
<organism evidence="2 3">
    <name type="scientific">Brassica carinata</name>
    <name type="common">Ethiopian mustard</name>
    <name type="synonym">Abyssinian cabbage</name>
    <dbReference type="NCBI Taxonomy" id="52824"/>
    <lineage>
        <taxon>Eukaryota</taxon>
        <taxon>Viridiplantae</taxon>
        <taxon>Streptophyta</taxon>
        <taxon>Embryophyta</taxon>
        <taxon>Tracheophyta</taxon>
        <taxon>Spermatophyta</taxon>
        <taxon>Magnoliopsida</taxon>
        <taxon>eudicotyledons</taxon>
        <taxon>Gunneridae</taxon>
        <taxon>Pentapetalae</taxon>
        <taxon>rosids</taxon>
        <taxon>malvids</taxon>
        <taxon>Brassicales</taxon>
        <taxon>Brassicaceae</taxon>
        <taxon>Brassiceae</taxon>
        <taxon>Brassica</taxon>
    </lineage>
</organism>
<comment type="caution">
    <text evidence="2">The sequence shown here is derived from an EMBL/GenBank/DDBJ whole genome shotgun (WGS) entry which is preliminary data.</text>
</comment>
<feature type="domain" description="FBD" evidence="1">
    <location>
        <begin position="99"/>
        <end position="166"/>
    </location>
</feature>
<protein>
    <recommendedName>
        <fullName evidence="1">FBD domain-containing protein</fullName>
    </recommendedName>
</protein>
<keyword evidence="3" id="KW-1185">Reference proteome</keyword>
<evidence type="ECO:0000313" key="2">
    <source>
        <dbReference type="EMBL" id="KAG2318779.1"/>
    </source>
</evidence>
<gene>
    <name evidence="2" type="ORF">Bca52824_011992</name>
</gene>
<name>A0A8X7VVN6_BRACI</name>
<dbReference type="PANTHER" id="PTHR31900:SF34">
    <property type="entry name" value="EMB|CAB62440.1-RELATED"/>
    <property type="match status" value="1"/>
</dbReference>
<dbReference type="Proteomes" id="UP000886595">
    <property type="component" value="Unassembled WGS sequence"/>
</dbReference>
<dbReference type="SMART" id="SM00579">
    <property type="entry name" value="FBD"/>
    <property type="match status" value="1"/>
</dbReference>
<dbReference type="PANTHER" id="PTHR31900">
    <property type="entry name" value="F-BOX/RNI SUPERFAMILY PROTEIN-RELATED"/>
    <property type="match status" value="1"/>
</dbReference>
<evidence type="ECO:0000313" key="3">
    <source>
        <dbReference type="Proteomes" id="UP000886595"/>
    </source>
</evidence>
<dbReference type="EMBL" id="JAAMPC010000003">
    <property type="protein sequence ID" value="KAG2318779.1"/>
    <property type="molecule type" value="Genomic_DNA"/>
</dbReference>
<accession>A0A8X7VVN6</accession>
<dbReference type="InterPro" id="IPR006566">
    <property type="entry name" value="FBD"/>
</dbReference>
<evidence type="ECO:0000259" key="1">
    <source>
        <dbReference type="SMART" id="SM00579"/>
    </source>
</evidence>
<sequence>MPCLDVAEINLCDNLSDKFMRSLSSVIHLDLHFLKSMVASCKAIKYSRLIELNFYPDISVDWLDPLMVLLYNCPRLKYYTLYTAQSLPLSWNQPISIAGCLSSYLEIFRWKAYGGTEDEKQLMTYILGNSNVLKTVEIEIESNLEEGRQEIVSMPRISTSSRLLFPTKMKQWFNEQIFP</sequence>
<dbReference type="InterPro" id="IPR050232">
    <property type="entry name" value="FBL13/AtMIF1-like"/>
</dbReference>
<dbReference type="AlphaFoldDB" id="A0A8X7VVN6"/>